<reference evidence="2 3" key="1">
    <citation type="submission" date="2015-01" db="EMBL/GenBank/DDBJ databases">
        <authorList>
            <person name="Aslett A.Martin."/>
            <person name="De Silva Nishadi"/>
        </authorList>
    </citation>
    <scope>NUCLEOTIDE SEQUENCE [LARGE SCALE GENOMIC DNA]</scope>
    <source>
        <strain evidence="2 3">R28058</strain>
    </source>
</reference>
<dbReference type="InterPro" id="IPR003325">
    <property type="entry name" value="TerD"/>
</dbReference>
<dbReference type="Pfam" id="PF02342">
    <property type="entry name" value="TerD"/>
    <property type="match status" value="1"/>
</dbReference>
<evidence type="ECO:0000313" key="3">
    <source>
        <dbReference type="Proteomes" id="UP000049127"/>
    </source>
</evidence>
<dbReference type="AlphaFoldDB" id="A0A0C7QV32"/>
<dbReference type="Proteomes" id="UP000049127">
    <property type="component" value="Unassembled WGS sequence"/>
</dbReference>
<dbReference type="EMBL" id="CEKZ01000003">
    <property type="protein sequence ID" value="CEQ04499.1"/>
    <property type="molecule type" value="Genomic_DNA"/>
</dbReference>
<sequence>MAQNVEGEGKMAIELKKGNKINLSKDNKSIGEVSINLNWSQGKAKKQSFFKSLLSGGNADLDLGCLFELKDGTIGCIQALGNAFGALGRPPYIALDGDDRTGSNLKGETLRFNASKISEVKRILVYTYIYEGVANWASIDGVVTIKQNSGDDIIIKMDEYSSKNRMCALAIISNENDNCIVEKIVEYYSGHQALDKAYNWGIKWHRGRK</sequence>
<dbReference type="CDD" id="cd06974">
    <property type="entry name" value="TerD_like"/>
    <property type="match status" value="1"/>
</dbReference>
<accession>A0A0C7QV32</accession>
<organism evidence="2 3">
    <name type="scientific">Paraclostridium sordellii</name>
    <name type="common">Clostridium sordellii</name>
    <dbReference type="NCBI Taxonomy" id="1505"/>
    <lineage>
        <taxon>Bacteria</taxon>
        <taxon>Bacillati</taxon>
        <taxon>Bacillota</taxon>
        <taxon>Clostridia</taxon>
        <taxon>Peptostreptococcales</taxon>
        <taxon>Peptostreptococcaceae</taxon>
        <taxon>Paraclostridium</taxon>
    </lineage>
</organism>
<dbReference type="Gene3D" id="2.60.60.30">
    <property type="entry name" value="sav2460 like domains"/>
    <property type="match status" value="1"/>
</dbReference>
<gene>
    <name evidence="2" type="ORF">R28058_22321</name>
</gene>
<proteinExistence type="predicted"/>
<evidence type="ECO:0000259" key="1">
    <source>
        <dbReference type="Pfam" id="PF02342"/>
    </source>
</evidence>
<feature type="domain" description="TerD" evidence="1">
    <location>
        <begin position="11"/>
        <end position="135"/>
    </location>
</feature>
<evidence type="ECO:0000313" key="2">
    <source>
        <dbReference type="EMBL" id="CEQ04499.1"/>
    </source>
</evidence>
<name>A0A0C7QV32_PARSO</name>
<protein>
    <submittedName>
        <fullName evidence="2">Tellurium resistance protein</fullName>
    </submittedName>
</protein>
<dbReference type="RefSeq" id="WP_261291930.1">
    <property type="nucleotide sequence ID" value="NZ_CEKW01000014.1"/>
</dbReference>